<accession>A0A7W8DIW0</accession>
<dbReference type="Pfam" id="PF01052">
    <property type="entry name" value="FliMN_C"/>
    <property type="match status" value="1"/>
</dbReference>
<evidence type="ECO:0000313" key="3">
    <source>
        <dbReference type="EMBL" id="MBB5031221.1"/>
    </source>
</evidence>
<reference evidence="3 4" key="1">
    <citation type="submission" date="2020-08" db="EMBL/GenBank/DDBJ databases">
        <title>Genomic Encyclopedia of Type Strains, Phase IV (KMG-IV): sequencing the most valuable type-strain genomes for metagenomic binning, comparative biology and taxonomic classification.</title>
        <authorList>
            <person name="Goeker M."/>
        </authorList>
    </citation>
    <scope>NUCLEOTIDE SEQUENCE [LARGE SCALE GENOMIC DNA]</scope>
    <source>
        <strain evidence="3 4">DSM 12252</strain>
    </source>
</reference>
<name>A0A7W8DIW0_9BACT</name>
<comment type="caution">
    <text evidence="3">The sequence shown here is derived from an EMBL/GenBank/DDBJ whole genome shotgun (WGS) entry which is preliminary data.</text>
</comment>
<dbReference type="GO" id="GO:0071978">
    <property type="term" value="P:bacterial-type flagellum-dependent swarming motility"/>
    <property type="evidence" value="ECO:0007669"/>
    <property type="project" value="TreeGrafter"/>
</dbReference>
<dbReference type="InterPro" id="IPR001172">
    <property type="entry name" value="FliN_T3SS_HrcQb"/>
</dbReference>
<sequence>MSQPPPSARPLPARPEFVRLANRIAGRRRTLSFDWNGQRAHFGFSNATSHPRGSWSLGIVMGGHPLTVEISRLPDLTWIDPTLAGVDVQALPPELACGLVEASFGEIFTALCKLGIDVKITSVEPFTFRDASEEIIGWQVDRGGQTGWIHGHVSGNEAALGHLAGLISKAPVQEGAGTQEIPVPVHLVAGALTLPLADWRALQAHDVLLAGGLRDFRLTRTCTLQAAGRSLAMGTLKDKSFTLQNLIPTPASTMGDPAKPASVNDIDIELTFVAGHTTLTVAELRGLAPGFTFELPVLAGEGLTICANGRPVGKGELIEVGDHLGVRITEFSAS</sequence>
<dbReference type="PANTHER" id="PTHR30034:SF6">
    <property type="entry name" value="YOP PROTEINS TRANSLOCATION PROTEIN Q"/>
    <property type="match status" value="1"/>
</dbReference>
<dbReference type="Gene3D" id="2.30.330.10">
    <property type="entry name" value="SpoA-like"/>
    <property type="match status" value="1"/>
</dbReference>
<dbReference type="InterPro" id="IPR001543">
    <property type="entry name" value="FliN-like_C"/>
</dbReference>
<dbReference type="NCBIfam" id="TIGR02551">
    <property type="entry name" value="SpaO_YscQ"/>
    <property type="match status" value="1"/>
</dbReference>
<keyword evidence="4" id="KW-1185">Reference proteome</keyword>
<proteinExistence type="inferred from homology"/>
<evidence type="ECO:0000313" key="4">
    <source>
        <dbReference type="Proteomes" id="UP000590740"/>
    </source>
</evidence>
<dbReference type="PANTHER" id="PTHR30034">
    <property type="entry name" value="FLAGELLAR MOTOR SWITCH PROTEIN FLIM"/>
    <property type="match status" value="1"/>
</dbReference>
<dbReference type="SUPFAM" id="SSF101801">
    <property type="entry name" value="Surface presentation of antigens (SPOA)"/>
    <property type="match status" value="1"/>
</dbReference>
<dbReference type="GO" id="GO:0050918">
    <property type="term" value="P:positive chemotaxis"/>
    <property type="evidence" value="ECO:0007669"/>
    <property type="project" value="TreeGrafter"/>
</dbReference>
<dbReference type="RefSeq" id="WP_184338153.1">
    <property type="nucleotide sequence ID" value="NZ_JACHIG010000001.1"/>
</dbReference>
<evidence type="ECO:0000259" key="2">
    <source>
        <dbReference type="Pfam" id="PF01052"/>
    </source>
</evidence>
<dbReference type="EMBL" id="JACHIG010000001">
    <property type="protein sequence ID" value="MBB5031221.1"/>
    <property type="molecule type" value="Genomic_DNA"/>
</dbReference>
<dbReference type="GO" id="GO:0030254">
    <property type="term" value="P:protein secretion by the type III secretion system"/>
    <property type="evidence" value="ECO:0007669"/>
    <property type="project" value="InterPro"/>
</dbReference>
<protein>
    <submittedName>
        <fullName evidence="3">Type III secretion protein Q</fullName>
    </submittedName>
</protein>
<comment type="similarity">
    <text evidence="1">Belongs to the FliN/MopA/SpaO family.</text>
</comment>
<dbReference type="Proteomes" id="UP000590740">
    <property type="component" value="Unassembled WGS sequence"/>
</dbReference>
<organism evidence="3 4">
    <name type="scientific">Prosthecobacter vanneervenii</name>
    <dbReference type="NCBI Taxonomy" id="48466"/>
    <lineage>
        <taxon>Bacteria</taxon>
        <taxon>Pseudomonadati</taxon>
        <taxon>Verrucomicrobiota</taxon>
        <taxon>Verrucomicrobiia</taxon>
        <taxon>Verrucomicrobiales</taxon>
        <taxon>Verrucomicrobiaceae</taxon>
        <taxon>Prosthecobacter</taxon>
    </lineage>
</organism>
<dbReference type="PRINTS" id="PR00956">
    <property type="entry name" value="FLGMOTORFLIN"/>
</dbReference>
<dbReference type="GO" id="GO:0009425">
    <property type="term" value="C:bacterial-type flagellum basal body"/>
    <property type="evidence" value="ECO:0007669"/>
    <property type="project" value="InterPro"/>
</dbReference>
<gene>
    <name evidence="3" type="ORF">HNQ65_000775</name>
</gene>
<evidence type="ECO:0000256" key="1">
    <source>
        <dbReference type="ARBA" id="ARBA00009226"/>
    </source>
</evidence>
<dbReference type="InterPro" id="IPR013385">
    <property type="entry name" value="T3SS_SpaO/YscQ/SpaO"/>
</dbReference>
<feature type="domain" description="Flagellar motor switch protein FliN-like C-terminal" evidence="2">
    <location>
        <begin position="263"/>
        <end position="331"/>
    </location>
</feature>
<dbReference type="AlphaFoldDB" id="A0A7W8DIW0"/>
<dbReference type="InterPro" id="IPR036429">
    <property type="entry name" value="SpoA-like_sf"/>
</dbReference>
<dbReference type="GO" id="GO:0003774">
    <property type="term" value="F:cytoskeletal motor activity"/>
    <property type="evidence" value="ECO:0007669"/>
    <property type="project" value="InterPro"/>
</dbReference>